<comment type="caution">
    <text evidence="12">The sequence shown here is derived from an EMBL/GenBank/DDBJ whole genome shotgun (WGS) entry which is preliminary data.</text>
</comment>
<protein>
    <recommendedName>
        <fullName evidence="14">PNPLA domain-containing protein</fullName>
    </recommendedName>
</protein>
<feature type="active site" description="Nucleophile" evidence="8">
    <location>
        <position position="741"/>
    </location>
</feature>
<dbReference type="PANTHER" id="PTHR24185:SF1">
    <property type="entry name" value="CALCIUM-INDEPENDENT PHOSPHOLIPASE A2-GAMMA"/>
    <property type="match status" value="1"/>
</dbReference>
<keyword evidence="5 8" id="KW-0442">Lipid degradation</keyword>
<dbReference type="PROSITE" id="PS51635">
    <property type="entry name" value="PNPLA"/>
    <property type="match status" value="1"/>
</dbReference>
<dbReference type="Gene3D" id="3.40.1090.10">
    <property type="entry name" value="Cytosolic phospholipase A2 catalytic domain"/>
    <property type="match status" value="1"/>
</dbReference>
<name>A0A8H7AG67_9EURO</name>
<evidence type="ECO:0000256" key="1">
    <source>
        <dbReference type="ARBA" id="ARBA00022723"/>
    </source>
</evidence>
<dbReference type="GO" id="GO:0008270">
    <property type="term" value="F:zinc ion binding"/>
    <property type="evidence" value="ECO:0007669"/>
    <property type="project" value="UniProtKB-KW"/>
</dbReference>
<accession>A0A8H7AG67</accession>
<dbReference type="SUPFAM" id="SSF52151">
    <property type="entry name" value="FabD/lysophospholipase-like"/>
    <property type="match status" value="1"/>
</dbReference>
<evidence type="ECO:0000256" key="4">
    <source>
        <dbReference type="ARBA" id="ARBA00022833"/>
    </source>
</evidence>
<dbReference type="Pfam" id="PF01734">
    <property type="entry name" value="Patatin"/>
    <property type="match status" value="1"/>
</dbReference>
<evidence type="ECO:0008006" key="14">
    <source>
        <dbReference type="Google" id="ProtNLM"/>
    </source>
</evidence>
<evidence type="ECO:0000256" key="2">
    <source>
        <dbReference type="ARBA" id="ARBA00022771"/>
    </source>
</evidence>
<keyword evidence="13" id="KW-1185">Reference proteome</keyword>
<evidence type="ECO:0000256" key="3">
    <source>
        <dbReference type="ARBA" id="ARBA00022801"/>
    </source>
</evidence>
<keyword evidence="3 8" id="KW-0378">Hydrolase</keyword>
<evidence type="ECO:0000256" key="8">
    <source>
        <dbReference type="PROSITE-ProRule" id="PRU01161"/>
    </source>
</evidence>
<dbReference type="InterPro" id="IPR001841">
    <property type="entry name" value="Znf_RING"/>
</dbReference>
<dbReference type="GO" id="GO:0016020">
    <property type="term" value="C:membrane"/>
    <property type="evidence" value="ECO:0007669"/>
    <property type="project" value="TreeGrafter"/>
</dbReference>
<dbReference type="GO" id="GO:0019369">
    <property type="term" value="P:arachidonate metabolic process"/>
    <property type="evidence" value="ECO:0007669"/>
    <property type="project" value="TreeGrafter"/>
</dbReference>
<dbReference type="PROSITE" id="PS50089">
    <property type="entry name" value="ZF_RING_2"/>
    <property type="match status" value="1"/>
</dbReference>
<feature type="compositionally biased region" description="Basic and acidic residues" evidence="9">
    <location>
        <begin position="1291"/>
        <end position="1301"/>
    </location>
</feature>
<keyword evidence="1" id="KW-0479">Metal-binding</keyword>
<keyword evidence="6 8" id="KW-0443">Lipid metabolism</keyword>
<dbReference type="InterPro" id="IPR016035">
    <property type="entry name" value="Acyl_Trfase/lysoPLipase"/>
</dbReference>
<evidence type="ECO:0000256" key="9">
    <source>
        <dbReference type="SAM" id="MobiDB-lite"/>
    </source>
</evidence>
<feature type="short sequence motif" description="DGA/G" evidence="8">
    <location>
        <begin position="898"/>
        <end position="900"/>
    </location>
</feature>
<dbReference type="InterPro" id="IPR017907">
    <property type="entry name" value="Znf_RING_CS"/>
</dbReference>
<dbReference type="EMBL" id="JAACFV010000133">
    <property type="protein sequence ID" value="KAF7504590.1"/>
    <property type="molecule type" value="Genomic_DNA"/>
</dbReference>
<evidence type="ECO:0000256" key="7">
    <source>
        <dbReference type="PROSITE-ProRule" id="PRU00175"/>
    </source>
</evidence>
<feature type="compositionally biased region" description="Low complexity" evidence="9">
    <location>
        <begin position="1277"/>
        <end position="1286"/>
    </location>
</feature>
<dbReference type="CDD" id="cd07199">
    <property type="entry name" value="Pat17_PNPLA8_PNPLA9_like"/>
    <property type="match status" value="1"/>
</dbReference>
<evidence type="ECO:0000259" key="11">
    <source>
        <dbReference type="PROSITE" id="PS51635"/>
    </source>
</evidence>
<feature type="domain" description="PNPLA" evidence="11">
    <location>
        <begin position="701"/>
        <end position="911"/>
    </location>
</feature>
<dbReference type="GO" id="GO:0047499">
    <property type="term" value="F:calcium-independent phospholipase A2 activity"/>
    <property type="evidence" value="ECO:0007669"/>
    <property type="project" value="TreeGrafter"/>
</dbReference>
<sequence>MPEREMNFCEELFCNPKGKADWYCIDCTARLCESCWTKTLAHRNNKTGRDDLPHERAKYEIVQKFKQILSPPDSPDELQRLFDEDEQSTWFGLTEKESNVYALKAHSTYSDLMAQSQQWAQTARFPHLVSFIGQTGAGKSTLVKMLIASCEDRATTMGFPSPVVGSPKNDQLPTSADVHLYADPATFRHWKPKLYADCEGLDAGEVVPKSVQAKKTTRQEVKRLATKTFSSTRVRSLHWANTAKTCTRNFAVTDLYPRLLYTFSDVVVFVLRNAKSFQQTALQRLLEWGSRSLEKSVGQPILPHAIIAVNATEISMPNDEWNVEYATTQLLGSVKDCLESVPEFRDHVETWRKHGKRIGQVLDLIKCYYSSFSVIRIPFKGRYGLMDGQVTKLRTKIGELCEESYFTKRKARMLSNAEELDVYVQAGFDHFSQELEKPFNFVKVAIDNNPIPDDFGGHIVQLAILMQPYFPNNAEGAKELFSRLSSMVASCIFLNCVLNLKGLAHITLPVYGQLLESALADFCSLYLPCEFENSRGRCVNVSSRHGPKGHQNESGKIIGAGKYKSDFAPEVYNTTWTENIFSEVANLDKEHLRLVSPTHNTTDKDIAFKLHRGRISKFYGLMESATKFTSHGTCLCCLMNMPKYPLPCGHVLCLQCVNSHGRDYQGVVRTLESCPLHSDEKPFSIPWHIDFKPPFAGVRILSLDGGGIRGIVELETLRAIQESLGVEIPITQFFDLIVGTSTGGIIALALGEKNWPLDKCISHFLNLCDRAFTPRELHRVPGMHRVTSLSHGSLYKTRPLVAALREEFGSDLLFGGVRDSVSRDSTKVAVTSTDETGKKAIIFANYRHSGNNTPSWEFHQPSNPSLEMKTWEAAVATSAAPSYFKPFYHEPAGRFYLDGALYNNNPVKVAHSERQILWPDVSSKAPDIFLSIGTGQNEEEVKNKTRATAAEGRDMDAEVKKKRKSTSRIRRWHQIFSVMLRRIDSILNAETAWSEFCAMSDLDSENTKRERYIRINPNLGDNVPRLDEKKQLHKLREDAKKALQSPGMRAEIERTSYRLIASLFYYQRKTPPLLGHDNSVSCSGAIRCRLTDRPEEKSIYIRALGEFFSQRVDQRPYFEIKEDETSEEIKKLYIDSQVIDQMSKRATFNIEYPLKVPTMTSSVSITLRLGHIHNQAGSYPISGFPRTIMVEESLKMSKPKPASQRRRNSLPSLVPDPVLEPQPKLATTWGSAPAKRGQSVEEKEPSLEAILHSLRSSQQHLSEAFHAPAERRMRAESPLQRSSSLPRRAKRASEPDPEVLRKLRHTKDPSSPNEALSGQGEEQDIARQRWISLSEDVDDNLE</sequence>
<organism evidence="12 13">
    <name type="scientific">Endocarpon pusillum</name>
    <dbReference type="NCBI Taxonomy" id="364733"/>
    <lineage>
        <taxon>Eukaryota</taxon>
        <taxon>Fungi</taxon>
        <taxon>Dikarya</taxon>
        <taxon>Ascomycota</taxon>
        <taxon>Pezizomycotina</taxon>
        <taxon>Eurotiomycetes</taxon>
        <taxon>Chaetothyriomycetidae</taxon>
        <taxon>Verrucariales</taxon>
        <taxon>Verrucariaceae</taxon>
        <taxon>Endocarpon</taxon>
    </lineage>
</organism>
<keyword evidence="2 7" id="KW-0863">Zinc-finger</keyword>
<feature type="region of interest" description="Disordered" evidence="9">
    <location>
        <begin position="1195"/>
        <end position="1244"/>
    </location>
</feature>
<dbReference type="GO" id="GO:0046486">
    <property type="term" value="P:glycerolipid metabolic process"/>
    <property type="evidence" value="ECO:0007669"/>
    <property type="project" value="UniProtKB-ARBA"/>
</dbReference>
<dbReference type="Proteomes" id="UP000606974">
    <property type="component" value="Unassembled WGS sequence"/>
</dbReference>
<dbReference type="GO" id="GO:0016042">
    <property type="term" value="P:lipid catabolic process"/>
    <property type="evidence" value="ECO:0007669"/>
    <property type="project" value="UniProtKB-UniRule"/>
</dbReference>
<feature type="domain" description="RING-type" evidence="10">
    <location>
        <begin position="634"/>
        <end position="678"/>
    </location>
</feature>
<keyword evidence="4" id="KW-0862">Zinc</keyword>
<gene>
    <name evidence="12" type="ORF">GJ744_002085</name>
</gene>
<evidence type="ECO:0000313" key="13">
    <source>
        <dbReference type="Proteomes" id="UP000606974"/>
    </source>
</evidence>
<proteinExistence type="predicted"/>
<dbReference type="CDD" id="cd16449">
    <property type="entry name" value="RING-HC"/>
    <property type="match status" value="1"/>
</dbReference>
<feature type="region of interest" description="Disordered" evidence="9">
    <location>
        <begin position="1270"/>
        <end position="1342"/>
    </location>
</feature>
<evidence type="ECO:0000256" key="5">
    <source>
        <dbReference type="ARBA" id="ARBA00022963"/>
    </source>
</evidence>
<reference evidence="12" key="1">
    <citation type="submission" date="2020-02" db="EMBL/GenBank/DDBJ databases">
        <authorList>
            <person name="Palmer J.M."/>
        </authorList>
    </citation>
    <scope>NUCLEOTIDE SEQUENCE</scope>
    <source>
        <strain evidence="12">EPUS1.4</strain>
        <tissue evidence="12">Thallus</tissue>
    </source>
</reference>
<feature type="active site" description="Proton acceptor" evidence="8">
    <location>
        <position position="898"/>
    </location>
</feature>
<dbReference type="OrthoDB" id="194358at2759"/>
<feature type="short sequence motif" description="GXGXXG" evidence="8">
    <location>
        <begin position="705"/>
        <end position="710"/>
    </location>
</feature>
<evidence type="ECO:0000313" key="12">
    <source>
        <dbReference type="EMBL" id="KAF7504590.1"/>
    </source>
</evidence>
<dbReference type="InterPro" id="IPR002641">
    <property type="entry name" value="PNPLA_dom"/>
</dbReference>
<feature type="short sequence motif" description="GXSXG" evidence="8">
    <location>
        <begin position="739"/>
        <end position="743"/>
    </location>
</feature>
<dbReference type="PROSITE" id="PS00518">
    <property type="entry name" value="ZF_RING_1"/>
    <property type="match status" value="1"/>
</dbReference>
<evidence type="ECO:0000256" key="6">
    <source>
        <dbReference type="ARBA" id="ARBA00023098"/>
    </source>
</evidence>
<dbReference type="CDD" id="cd19757">
    <property type="entry name" value="Bbox1"/>
    <property type="match status" value="1"/>
</dbReference>
<evidence type="ECO:0000259" key="10">
    <source>
        <dbReference type="PROSITE" id="PS50089"/>
    </source>
</evidence>
<dbReference type="PANTHER" id="PTHR24185">
    <property type="entry name" value="CALCIUM-INDEPENDENT PHOSPHOLIPASE A2-GAMMA"/>
    <property type="match status" value="1"/>
</dbReference>